<organism evidence="1 2">
    <name type="scientific">Tuber magnatum</name>
    <name type="common">white Piedmont truffle</name>
    <dbReference type="NCBI Taxonomy" id="42249"/>
    <lineage>
        <taxon>Eukaryota</taxon>
        <taxon>Fungi</taxon>
        <taxon>Dikarya</taxon>
        <taxon>Ascomycota</taxon>
        <taxon>Pezizomycotina</taxon>
        <taxon>Pezizomycetes</taxon>
        <taxon>Pezizales</taxon>
        <taxon>Tuberaceae</taxon>
        <taxon>Tuber</taxon>
    </lineage>
</organism>
<dbReference type="Proteomes" id="UP000246991">
    <property type="component" value="Unassembled WGS sequence"/>
</dbReference>
<feature type="non-terminal residue" evidence="1">
    <location>
        <position position="58"/>
    </location>
</feature>
<gene>
    <name evidence="1" type="ORF">C7212DRAFT_308059</name>
</gene>
<proteinExistence type="predicted"/>
<protein>
    <submittedName>
        <fullName evidence="1">Uncharacterized protein</fullName>
    </submittedName>
</protein>
<name>A0A317T3L5_9PEZI</name>
<reference evidence="1 2" key="1">
    <citation type="submission" date="2018-03" db="EMBL/GenBank/DDBJ databases">
        <title>Genomes of Pezizomycetes fungi and the evolution of truffles.</title>
        <authorList>
            <person name="Murat C."/>
            <person name="Payen T."/>
            <person name="Noel B."/>
            <person name="Kuo A."/>
            <person name="Martin F.M."/>
        </authorList>
    </citation>
    <scope>NUCLEOTIDE SEQUENCE [LARGE SCALE GENOMIC DNA]</scope>
    <source>
        <strain evidence="1">091103-1</strain>
    </source>
</reference>
<sequence>LCVSTDSTRNNETIQVSNDTVKPNLKHCVYQPIAHETRQVSNDTVKPNIKHCVYQPIA</sequence>
<accession>A0A317T3L5</accession>
<dbReference type="AlphaFoldDB" id="A0A317T3L5"/>
<feature type="non-terminal residue" evidence="1">
    <location>
        <position position="1"/>
    </location>
</feature>
<keyword evidence="2" id="KW-1185">Reference proteome</keyword>
<comment type="caution">
    <text evidence="1">The sequence shown here is derived from an EMBL/GenBank/DDBJ whole genome shotgun (WGS) entry which is preliminary data.</text>
</comment>
<evidence type="ECO:0000313" key="2">
    <source>
        <dbReference type="Proteomes" id="UP000246991"/>
    </source>
</evidence>
<evidence type="ECO:0000313" key="1">
    <source>
        <dbReference type="EMBL" id="PWW80011.1"/>
    </source>
</evidence>
<dbReference type="EMBL" id="PYWC01000005">
    <property type="protein sequence ID" value="PWW80011.1"/>
    <property type="molecule type" value="Genomic_DNA"/>
</dbReference>